<dbReference type="InterPro" id="IPR016181">
    <property type="entry name" value="Acyl_CoA_acyltransferase"/>
</dbReference>
<dbReference type="PANTHER" id="PTHR43415:SF3">
    <property type="entry name" value="GNAT-FAMILY ACETYLTRANSFERASE"/>
    <property type="match status" value="1"/>
</dbReference>
<dbReference type="AlphaFoldDB" id="A0A1N6RNN1"/>
<dbReference type="Pfam" id="PF13302">
    <property type="entry name" value="Acetyltransf_3"/>
    <property type="match status" value="1"/>
</dbReference>
<reference evidence="3" key="1">
    <citation type="submission" date="2017-01" db="EMBL/GenBank/DDBJ databases">
        <authorList>
            <person name="Varghese N."/>
            <person name="Submissions S."/>
        </authorList>
    </citation>
    <scope>NUCLEOTIDE SEQUENCE [LARGE SCALE GENOMIC DNA]</scope>
    <source>
        <strain evidence="3">ATCC 700103</strain>
    </source>
</reference>
<organism evidence="2 3">
    <name type="scientific">Halanaerobium kushneri</name>
    <dbReference type="NCBI Taxonomy" id="56779"/>
    <lineage>
        <taxon>Bacteria</taxon>
        <taxon>Bacillati</taxon>
        <taxon>Bacillota</taxon>
        <taxon>Clostridia</taxon>
        <taxon>Halanaerobiales</taxon>
        <taxon>Halanaerobiaceae</taxon>
        <taxon>Halanaerobium</taxon>
    </lineage>
</organism>
<keyword evidence="2" id="KW-0808">Transferase</keyword>
<dbReference type="OrthoDB" id="9795206at2"/>
<gene>
    <name evidence="2" type="ORF">SAMN05421834_10359</name>
</gene>
<name>A0A1N6RNN1_9FIRM</name>
<dbReference type="InterPro" id="IPR000182">
    <property type="entry name" value="GNAT_dom"/>
</dbReference>
<evidence type="ECO:0000313" key="3">
    <source>
        <dbReference type="Proteomes" id="UP000185669"/>
    </source>
</evidence>
<dbReference type="SUPFAM" id="SSF55729">
    <property type="entry name" value="Acyl-CoA N-acyltransferases (Nat)"/>
    <property type="match status" value="1"/>
</dbReference>
<dbReference type="CDD" id="cd04301">
    <property type="entry name" value="NAT_SF"/>
    <property type="match status" value="1"/>
</dbReference>
<dbReference type="PANTHER" id="PTHR43415">
    <property type="entry name" value="SPERMIDINE N(1)-ACETYLTRANSFERASE"/>
    <property type="match status" value="1"/>
</dbReference>
<dbReference type="Gene3D" id="3.40.630.30">
    <property type="match status" value="1"/>
</dbReference>
<dbReference type="PROSITE" id="PS51186">
    <property type="entry name" value="GNAT"/>
    <property type="match status" value="1"/>
</dbReference>
<sequence length="153" mass="18129">MNDDNIHLRKVKADDIDLLFKWVNEKTVRNNAFHQEKISYKEHQKWFNKKLNSKKSHIYILLKNRNPIGQIRIDIDKKIGEIDYSIIKDERGNGYGTLLLNLLIDEIENNDLSIKKVIGEVKKTNKASEKAFLKADFKKIEKSNYNLFYYNIN</sequence>
<keyword evidence="3" id="KW-1185">Reference proteome</keyword>
<accession>A0A1N6RNN1</accession>
<protein>
    <submittedName>
        <fullName evidence="2">Protein N-acetyltransferase, RimJ/RimL family</fullName>
    </submittedName>
</protein>
<dbReference type="STRING" id="56779.SAMN05421834_10359"/>
<dbReference type="Proteomes" id="UP000185669">
    <property type="component" value="Unassembled WGS sequence"/>
</dbReference>
<feature type="domain" description="N-acetyltransferase" evidence="1">
    <location>
        <begin position="6"/>
        <end position="153"/>
    </location>
</feature>
<dbReference type="EMBL" id="FTNC01000003">
    <property type="protein sequence ID" value="SIQ30342.1"/>
    <property type="molecule type" value="Genomic_DNA"/>
</dbReference>
<evidence type="ECO:0000313" key="2">
    <source>
        <dbReference type="EMBL" id="SIQ30342.1"/>
    </source>
</evidence>
<dbReference type="RefSeq" id="WP_076543916.1">
    <property type="nucleotide sequence ID" value="NZ_FTNC01000003.1"/>
</dbReference>
<evidence type="ECO:0000259" key="1">
    <source>
        <dbReference type="PROSITE" id="PS51186"/>
    </source>
</evidence>
<dbReference type="GO" id="GO:0016747">
    <property type="term" value="F:acyltransferase activity, transferring groups other than amino-acyl groups"/>
    <property type="evidence" value="ECO:0007669"/>
    <property type="project" value="InterPro"/>
</dbReference>
<proteinExistence type="predicted"/>